<gene>
    <name evidence="1" type="ORF">ABH943_006627</name>
</gene>
<dbReference type="EMBL" id="JBIYDN010000027">
    <property type="protein sequence ID" value="MFK4446595.1"/>
    <property type="molecule type" value="Genomic_DNA"/>
</dbReference>
<dbReference type="Proteomes" id="UP001620514">
    <property type="component" value="Unassembled WGS sequence"/>
</dbReference>
<reference evidence="1 2" key="1">
    <citation type="submission" date="2024-11" db="EMBL/GenBank/DDBJ databases">
        <title>Using genomics to understand microbial adaptation to soil warming.</title>
        <authorList>
            <person name="Deangelis K.M. PhD."/>
        </authorList>
    </citation>
    <scope>NUCLEOTIDE SEQUENCE [LARGE SCALE GENOMIC DNA]</scope>
    <source>
        <strain evidence="1 2">GAS97</strain>
    </source>
</reference>
<name>A0ABW8MS94_9BURK</name>
<accession>A0ABW8MS94</accession>
<organism evidence="1 2">
    <name type="scientific">Caballeronia udeis</name>
    <dbReference type="NCBI Taxonomy" id="1232866"/>
    <lineage>
        <taxon>Bacteria</taxon>
        <taxon>Pseudomonadati</taxon>
        <taxon>Pseudomonadota</taxon>
        <taxon>Betaproteobacteria</taxon>
        <taxon>Burkholderiales</taxon>
        <taxon>Burkholderiaceae</taxon>
        <taxon>Caballeronia</taxon>
    </lineage>
</organism>
<comment type="caution">
    <text evidence="1">The sequence shown here is derived from an EMBL/GenBank/DDBJ whole genome shotgun (WGS) entry which is preliminary data.</text>
</comment>
<evidence type="ECO:0000313" key="1">
    <source>
        <dbReference type="EMBL" id="MFK4446595.1"/>
    </source>
</evidence>
<dbReference type="SUPFAM" id="SSF51735">
    <property type="entry name" value="NAD(P)-binding Rossmann-fold domains"/>
    <property type="match status" value="1"/>
</dbReference>
<protein>
    <submittedName>
        <fullName evidence="1">Shikimate 5-dehydrogenase</fullName>
    </submittedName>
</protein>
<dbReference type="RefSeq" id="WP_404611547.1">
    <property type="nucleotide sequence ID" value="NZ_JBIYDN010000027.1"/>
</dbReference>
<dbReference type="InterPro" id="IPR036291">
    <property type="entry name" value="NAD(P)-bd_dom_sf"/>
</dbReference>
<keyword evidence="2" id="KW-1185">Reference proteome</keyword>
<sequence length="71" mass="7452">MFNATPMGLAEDDPLPVPGELLDPSMFVGDVIAGHGVTPLLIAAHSAGCKTANGIQMVDAVQEMMLDFLLR</sequence>
<evidence type="ECO:0000313" key="2">
    <source>
        <dbReference type="Proteomes" id="UP001620514"/>
    </source>
</evidence>
<proteinExistence type="predicted"/>
<dbReference type="Gene3D" id="3.40.50.720">
    <property type="entry name" value="NAD(P)-binding Rossmann-like Domain"/>
    <property type="match status" value="1"/>
</dbReference>